<dbReference type="AlphaFoldDB" id="A0A915PGM0"/>
<dbReference type="Proteomes" id="UP000887581">
    <property type="component" value="Unplaced"/>
</dbReference>
<proteinExistence type="predicted"/>
<protein>
    <submittedName>
        <fullName evidence="2">Secreted protein</fullName>
    </submittedName>
</protein>
<name>A0A915PGM0_9BILA</name>
<evidence type="ECO:0000313" key="1">
    <source>
        <dbReference type="Proteomes" id="UP000887581"/>
    </source>
</evidence>
<dbReference type="WBParaSite" id="sdigi.contig106.g4456.t1">
    <property type="protein sequence ID" value="sdigi.contig106.g4456.t1"/>
    <property type="gene ID" value="sdigi.contig106.g4456"/>
</dbReference>
<reference evidence="2" key="1">
    <citation type="submission" date="2022-11" db="UniProtKB">
        <authorList>
            <consortium name="WormBaseParasite"/>
        </authorList>
    </citation>
    <scope>IDENTIFICATION</scope>
</reference>
<evidence type="ECO:0000313" key="2">
    <source>
        <dbReference type="WBParaSite" id="sdigi.contig106.g4456.t1"/>
    </source>
</evidence>
<organism evidence="1 2">
    <name type="scientific">Setaria digitata</name>
    <dbReference type="NCBI Taxonomy" id="48799"/>
    <lineage>
        <taxon>Eukaryota</taxon>
        <taxon>Metazoa</taxon>
        <taxon>Ecdysozoa</taxon>
        <taxon>Nematoda</taxon>
        <taxon>Chromadorea</taxon>
        <taxon>Rhabditida</taxon>
        <taxon>Spirurina</taxon>
        <taxon>Spiruromorpha</taxon>
        <taxon>Filarioidea</taxon>
        <taxon>Setariidae</taxon>
        <taxon>Setaria</taxon>
    </lineage>
</organism>
<sequence>MGWGCCILLVRKNTLLGGGAFPADVPGFSVGSRRTGGAPWFRLFYGKPRERALERENKHKGFCGVMLLRRKRCKN</sequence>
<keyword evidence="1" id="KW-1185">Reference proteome</keyword>
<accession>A0A915PGM0</accession>